<sequence>MTVFFHASDLHFGIEDRRALSWFADAVAREQPDGVIITGDITQRARRREFDAAAAYLAALAAPVFVQPGNHDMPYYNLAERFALPYRRMRRVERAARKQQRWPGCTIVELNTTARAQATTNWSQGVVGGKALGHAVRQAETARPGEVMIVASHHPLFDIRLSATPDASYKESSTRGGSGALERLAVAGASAFLSGHVHEPYHRLKEVAGREVHLIGAGTLSTRVRSHPVSFNQIDVGGTHISVRHRTS</sequence>
<dbReference type="GO" id="GO:0016787">
    <property type="term" value="F:hydrolase activity"/>
    <property type="evidence" value="ECO:0007669"/>
    <property type="project" value="UniProtKB-KW"/>
</dbReference>
<dbReference type="Gene3D" id="3.60.21.10">
    <property type="match status" value="1"/>
</dbReference>
<keyword evidence="3" id="KW-0408">Iron</keyword>
<dbReference type="InterPro" id="IPR004843">
    <property type="entry name" value="Calcineurin-like_PHP"/>
</dbReference>
<organism evidence="6 7">
    <name type="scientific">Pacificimonas flava</name>
    <dbReference type="NCBI Taxonomy" id="1234595"/>
    <lineage>
        <taxon>Bacteria</taxon>
        <taxon>Pseudomonadati</taxon>
        <taxon>Pseudomonadota</taxon>
        <taxon>Alphaproteobacteria</taxon>
        <taxon>Sphingomonadales</taxon>
        <taxon>Sphingosinicellaceae</taxon>
        <taxon>Pacificimonas</taxon>
    </lineage>
</organism>
<proteinExistence type="inferred from homology"/>
<evidence type="ECO:0000256" key="2">
    <source>
        <dbReference type="ARBA" id="ARBA00022801"/>
    </source>
</evidence>
<evidence type="ECO:0000313" key="7">
    <source>
        <dbReference type="Proteomes" id="UP000198462"/>
    </source>
</evidence>
<accession>A0A219B7N6</accession>
<dbReference type="Proteomes" id="UP000198462">
    <property type="component" value="Unassembled WGS sequence"/>
</dbReference>
<feature type="domain" description="Calcineurin-like phosphoesterase" evidence="5">
    <location>
        <begin position="4"/>
        <end position="200"/>
    </location>
</feature>
<dbReference type="GO" id="GO:0046872">
    <property type="term" value="F:metal ion binding"/>
    <property type="evidence" value="ECO:0007669"/>
    <property type="project" value="UniProtKB-KW"/>
</dbReference>
<comment type="caution">
    <text evidence="6">The sequence shown here is derived from an EMBL/GenBank/DDBJ whole genome shotgun (WGS) entry which is preliminary data.</text>
</comment>
<evidence type="ECO:0000259" key="5">
    <source>
        <dbReference type="Pfam" id="PF00149"/>
    </source>
</evidence>
<dbReference type="InterPro" id="IPR050884">
    <property type="entry name" value="CNP_phosphodiesterase-III"/>
</dbReference>
<dbReference type="RefSeq" id="WP_088712894.1">
    <property type="nucleotide sequence ID" value="NZ_NFZT01000001.1"/>
</dbReference>
<evidence type="ECO:0000256" key="1">
    <source>
        <dbReference type="ARBA" id="ARBA00022723"/>
    </source>
</evidence>
<reference evidence="7" key="1">
    <citation type="submission" date="2017-05" db="EMBL/GenBank/DDBJ databases">
        <authorList>
            <person name="Lin X."/>
        </authorList>
    </citation>
    <scope>NUCLEOTIDE SEQUENCE [LARGE SCALE GENOMIC DNA]</scope>
    <source>
        <strain evidence="7">JLT2012</strain>
    </source>
</reference>
<keyword evidence="1" id="KW-0479">Metal-binding</keyword>
<dbReference type="Pfam" id="PF00149">
    <property type="entry name" value="Metallophos"/>
    <property type="match status" value="1"/>
</dbReference>
<evidence type="ECO:0000313" key="6">
    <source>
        <dbReference type="EMBL" id="OWV34194.1"/>
    </source>
</evidence>
<keyword evidence="7" id="KW-1185">Reference proteome</keyword>
<evidence type="ECO:0000256" key="3">
    <source>
        <dbReference type="ARBA" id="ARBA00023004"/>
    </source>
</evidence>
<dbReference type="InterPro" id="IPR029052">
    <property type="entry name" value="Metallo-depent_PP-like"/>
</dbReference>
<dbReference type="PANTHER" id="PTHR42988">
    <property type="entry name" value="PHOSPHOHYDROLASE"/>
    <property type="match status" value="1"/>
</dbReference>
<name>A0A219B7N6_9SPHN</name>
<comment type="similarity">
    <text evidence="4">Belongs to the cyclic nucleotide phosphodiesterase class-III family.</text>
</comment>
<keyword evidence="2" id="KW-0378">Hydrolase</keyword>
<dbReference type="SUPFAM" id="SSF56300">
    <property type="entry name" value="Metallo-dependent phosphatases"/>
    <property type="match status" value="1"/>
</dbReference>
<gene>
    <name evidence="6" type="ORF">B5C34_12495</name>
</gene>
<dbReference type="EMBL" id="NFZT01000001">
    <property type="protein sequence ID" value="OWV34194.1"/>
    <property type="molecule type" value="Genomic_DNA"/>
</dbReference>
<dbReference type="PANTHER" id="PTHR42988:SF2">
    <property type="entry name" value="CYCLIC NUCLEOTIDE PHOSPHODIESTERASE CBUA0032-RELATED"/>
    <property type="match status" value="1"/>
</dbReference>
<dbReference type="OrthoDB" id="651281at2"/>
<evidence type="ECO:0000256" key="4">
    <source>
        <dbReference type="ARBA" id="ARBA00025742"/>
    </source>
</evidence>
<protein>
    <recommendedName>
        <fullName evidence="5">Calcineurin-like phosphoesterase domain-containing protein</fullName>
    </recommendedName>
</protein>
<dbReference type="AlphaFoldDB" id="A0A219B7N6"/>